<dbReference type="GO" id="GO:0043571">
    <property type="term" value="P:maintenance of CRISPR repeat elements"/>
    <property type="evidence" value="ECO:0007669"/>
    <property type="project" value="InterPro"/>
</dbReference>
<name>A0A066RRG0_9GAMM</name>
<proteinExistence type="predicted"/>
<evidence type="ECO:0000256" key="1">
    <source>
        <dbReference type="ARBA" id="ARBA00023118"/>
    </source>
</evidence>
<reference evidence="3 4" key="1">
    <citation type="submission" date="2014-04" db="EMBL/GenBank/DDBJ databases">
        <title>Draft genome sequence of Photobacterium halotolerans S2753: a solonamide, ngercheumicin and holomycin producer.</title>
        <authorList>
            <person name="Machado H.R."/>
            <person name="Gram L."/>
        </authorList>
    </citation>
    <scope>NUCLEOTIDE SEQUENCE [LARGE SCALE GENOMIC DNA]</scope>
    <source>
        <strain evidence="3 4">S2753</strain>
    </source>
</reference>
<evidence type="ECO:0000256" key="2">
    <source>
        <dbReference type="SAM" id="MobiDB-lite"/>
    </source>
</evidence>
<sequence length="273" mass="30153">MKNYLVFRLYGPLASWGQAAVGGDRPTGVQPTRSAILGLLGAALGIRRDDEAGLKALQHSVEVAVKQTMPSTLMRDYQTAQVPPQNNKVVHRTRKSELSEDNLKTVLSSRDYRCDGLWIVAVSLTDEASADETGFSLAQLQAALLKPVFTLCLGRKSCPPALPLKPQIVENLSLKDALDTSFPALTGSEKSDALWLGHTGRVTYFWEGDKDAIDDKRVLTVHPWDEPVHRQRWQFRQRTQYQLSVSETRSSEATGSELHGSEETGKEDGHVSV</sequence>
<dbReference type="GO" id="GO:0003723">
    <property type="term" value="F:RNA binding"/>
    <property type="evidence" value="ECO:0007669"/>
    <property type="project" value="InterPro"/>
</dbReference>
<dbReference type="Pfam" id="PF09704">
    <property type="entry name" value="Cas_Cas5d"/>
    <property type="match status" value="1"/>
</dbReference>
<comment type="caution">
    <text evidence="3">The sequence shown here is derived from an EMBL/GenBank/DDBJ whole genome shotgun (WGS) entry which is preliminary data.</text>
</comment>
<evidence type="ECO:0000313" key="3">
    <source>
        <dbReference type="EMBL" id="KDM91666.1"/>
    </source>
</evidence>
<dbReference type="STRING" id="1654360.EA58_10310"/>
<dbReference type="RefSeq" id="WP_081819617.1">
    <property type="nucleotide sequence ID" value="NZ_JAGSGC010000025.1"/>
</dbReference>
<dbReference type="EMBL" id="JMIB01000020">
    <property type="protein sequence ID" value="KDM91666.1"/>
    <property type="molecule type" value="Genomic_DNA"/>
</dbReference>
<gene>
    <name evidence="3" type="ORF">EA58_10310</name>
</gene>
<dbReference type="OrthoDB" id="5704083at2"/>
<keyword evidence="1" id="KW-0051">Antiviral defense</keyword>
<dbReference type="InterPro" id="IPR013422">
    <property type="entry name" value="CRISPR-assoc_prot_Cas5_N"/>
</dbReference>
<feature type="compositionally biased region" description="Polar residues" evidence="2">
    <location>
        <begin position="244"/>
        <end position="254"/>
    </location>
</feature>
<protein>
    <submittedName>
        <fullName evidence="3">CRISPR-associated protein Cas5</fullName>
    </submittedName>
</protein>
<dbReference type="GO" id="GO:0051607">
    <property type="term" value="P:defense response to virus"/>
    <property type="evidence" value="ECO:0007669"/>
    <property type="project" value="UniProtKB-KW"/>
</dbReference>
<dbReference type="InterPro" id="IPR021124">
    <property type="entry name" value="CRISPR-assoc_prot_Cas5"/>
</dbReference>
<dbReference type="NCBIfam" id="TIGR01868">
    <property type="entry name" value="casD_Cas5e"/>
    <property type="match status" value="1"/>
</dbReference>
<dbReference type="InterPro" id="IPR010147">
    <property type="entry name" value="CRISPR-assoc_prot_CasD"/>
</dbReference>
<keyword evidence="4" id="KW-1185">Reference proteome</keyword>
<dbReference type="NCBIfam" id="TIGR02593">
    <property type="entry name" value="CRISPR_cas5"/>
    <property type="match status" value="1"/>
</dbReference>
<organism evidence="3 4">
    <name type="scientific">Photobacterium galatheae</name>
    <dbReference type="NCBI Taxonomy" id="1654360"/>
    <lineage>
        <taxon>Bacteria</taxon>
        <taxon>Pseudomonadati</taxon>
        <taxon>Pseudomonadota</taxon>
        <taxon>Gammaproteobacteria</taxon>
        <taxon>Vibrionales</taxon>
        <taxon>Vibrionaceae</taxon>
        <taxon>Photobacterium</taxon>
    </lineage>
</organism>
<feature type="region of interest" description="Disordered" evidence="2">
    <location>
        <begin position="244"/>
        <end position="273"/>
    </location>
</feature>
<dbReference type="AlphaFoldDB" id="A0A066RRG0"/>
<dbReference type="CDD" id="cd09645">
    <property type="entry name" value="Cas5_I-E"/>
    <property type="match status" value="1"/>
</dbReference>
<accession>A0A066RRG0</accession>
<feature type="compositionally biased region" description="Basic and acidic residues" evidence="2">
    <location>
        <begin position="259"/>
        <end position="273"/>
    </location>
</feature>
<dbReference type="Gene3D" id="3.30.70.2660">
    <property type="match status" value="1"/>
</dbReference>
<evidence type="ECO:0000313" key="4">
    <source>
        <dbReference type="Proteomes" id="UP000027192"/>
    </source>
</evidence>
<dbReference type="Proteomes" id="UP000027192">
    <property type="component" value="Unassembled WGS sequence"/>
</dbReference>